<evidence type="ECO:0000313" key="3">
    <source>
        <dbReference type="Proteomes" id="UP000571554"/>
    </source>
</evidence>
<proteinExistence type="predicted"/>
<dbReference type="AlphaFoldDB" id="A0A7W9TXZ7"/>
<feature type="chain" id="PRO_5030976635" evidence="1">
    <location>
        <begin position="19"/>
        <end position="191"/>
    </location>
</feature>
<dbReference type="RefSeq" id="WP_183724935.1">
    <property type="nucleotide sequence ID" value="NZ_JACHBW010000009.1"/>
</dbReference>
<accession>A0A7W9TXZ7</accession>
<name>A0A7W9TXZ7_9BURK</name>
<keyword evidence="1" id="KW-0732">Signal</keyword>
<evidence type="ECO:0000313" key="2">
    <source>
        <dbReference type="EMBL" id="MBB6103414.1"/>
    </source>
</evidence>
<dbReference type="NCBIfam" id="NF047650">
    <property type="entry name" value="lipo_NMCC_0638"/>
    <property type="match status" value="1"/>
</dbReference>
<keyword evidence="3" id="KW-1185">Reference proteome</keyword>
<comment type="caution">
    <text evidence="2">The sequence shown here is derived from an EMBL/GenBank/DDBJ whole genome shotgun (WGS) entry which is preliminary data.</text>
</comment>
<reference evidence="2 3" key="1">
    <citation type="submission" date="2020-08" db="EMBL/GenBank/DDBJ databases">
        <title>Above-ground endophytic microbial communities from plants in different locations in the United States.</title>
        <authorList>
            <person name="Frank C."/>
        </authorList>
    </citation>
    <scope>NUCLEOTIDE SEQUENCE [LARGE SCALE GENOMIC DNA]</scope>
    <source>
        <strain evidence="2 3">WP4_2_2</strain>
    </source>
</reference>
<dbReference type="EMBL" id="JACHBW010000009">
    <property type="protein sequence ID" value="MBB6103414.1"/>
    <property type="molecule type" value="Genomic_DNA"/>
</dbReference>
<feature type="signal peptide" evidence="1">
    <location>
        <begin position="1"/>
        <end position="18"/>
    </location>
</feature>
<evidence type="ECO:0000256" key="1">
    <source>
        <dbReference type="SAM" id="SignalP"/>
    </source>
</evidence>
<dbReference type="Proteomes" id="UP000571554">
    <property type="component" value="Unassembled WGS sequence"/>
</dbReference>
<organism evidence="2 3">
    <name type="scientific">Paraburkholderia bannensis</name>
    <dbReference type="NCBI Taxonomy" id="765414"/>
    <lineage>
        <taxon>Bacteria</taxon>
        <taxon>Pseudomonadati</taxon>
        <taxon>Pseudomonadota</taxon>
        <taxon>Betaproteobacteria</taxon>
        <taxon>Burkholderiales</taxon>
        <taxon>Burkholderiaceae</taxon>
        <taxon>Paraburkholderia</taxon>
    </lineage>
</organism>
<gene>
    <name evidence="2" type="ORF">F4827_003269</name>
</gene>
<sequence>MKPFIFATTLIFSAYVVAQEAPSSPAVAQSNVATQLFMDLCIPSVGNREALNALAAKYDLRDVDPSFSEKVLRGKAGKVWSAPSHLGNFIVIWQADNSCSVWARRGDAATSIQHFKRIVTGAQRPGLQLRVVSDRDIEGQGGTYHYLAYVLSKVGQDVGTFASIGATSSNAAEVQVRLRIERAKISTPVQN</sequence>
<protein>
    <submittedName>
        <fullName evidence="2">Uncharacterized protein</fullName>
    </submittedName>
</protein>